<dbReference type="GO" id="GO:0043531">
    <property type="term" value="F:ADP binding"/>
    <property type="evidence" value="ECO:0007669"/>
    <property type="project" value="InterPro"/>
</dbReference>
<sequence>MDAPLLERRGFTILVQRKIKLWVEQIRNVTHDAEDVIDEFILDMDHRQLRLNTLKFLKCLPTCVGFADKLPFIHELDGRVKEINIRIERIMANRSKYGLEALMASSSSSTTDQVVAHKEKWAQVVEGSDVVGIEDGTEVVTQMLMKGEMRRAVVSIVGMGGLGKTTLAKKVYNHSDVKQHFDCHAWVYVSQEFKAREILLGVAYCVMSLSDEKKKEVKEMGEAELGRNVREYLKEKKYLVAMDDVWSREVWSSLRSYLPEAKDGSKVLITTRNEEIALHATSQEEIAGHLSIQKKKLLNMPIHKHLYIDFVYER</sequence>
<dbReference type="InterPro" id="IPR027417">
    <property type="entry name" value="P-loop_NTPase"/>
</dbReference>
<feature type="domain" description="NB-ARC" evidence="4">
    <location>
        <begin position="135"/>
        <end position="284"/>
    </location>
</feature>
<name>A0A438H9Y0_VITVI</name>
<dbReference type="EMBL" id="QGNW01000255">
    <property type="protein sequence ID" value="RVW81256.1"/>
    <property type="molecule type" value="Genomic_DNA"/>
</dbReference>
<gene>
    <name evidence="6" type="primary">VvCHDp000519_53</name>
    <name evidence="6" type="ORF">CK203_041082</name>
</gene>
<dbReference type="AlphaFoldDB" id="A0A438H9Y0"/>
<evidence type="ECO:0000313" key="6">
    <source>
        <dbReference type="EMBL" id="RVW81256.1"/>
    </source>
</evidence>
<dbReference type="Proteomes" id="UP000288805">
    <property type="component" value="Unassembled WGS sequence"/>
</dbReference>
<dbReference type="Pfam" id="PF00931">
    <property type="entry name" value="NB-ARC"/>
    <property type="match status" value="1"/>
</dbReference>
<proteinExistence type="predicted"/>
<dbReference type="SUPFAM" id="SSF52540">
    <property type="entry name" value="P-loop containing nucleoside triphosphate hydrolases"/>
    <property type="match status" value="1"/>
</dbReference>
<dbReference type="PANTHER" id="PTHR19338">
    <property type="entry name" value="TRANSLOCASE OF INNER MITOCHONDRIAL MEMBRANE 13 HOMOLOG"/>
    <property type="match status" value="1"/>
</dbReference>
<organism evidence="6 7">
    <name type="scientific">Vitis vinifera</name>
    <name type="common">Grape</name>
    <dbReference type="NCBI Taxonomy" id="29760"/>
    <lineage>
        <taxon>Eukaryota</taxon>
        <taxon>Viridiplantae</taxon>
        <taxon>Streptophyta</taxon>
        <taxon>Embryophyta</taxon>
        <taxon>Tracheophyta</taxon>
        <taxon>Spermatophyta</taxon>
        <taxon>Magnoliopsida</taxon>
        <taxon>eudicotyledons</taxon>
        <taxon>Gunneridae</taxon>
        <taxon>Pentapetalae</taxon>
        <taxon>rosids</taxon>
        <taxon>Vitales</taxon>
        <taxon>Vitaceae</taxon>
        <taxon>Viteae</taxon>
        <taxon>Vitis</taxon>
    </lineage>
</organism>
<dbReference type="PRINTS" id="PR00364">
    <property type="entry name" value="DISEASERSIST"/>
</dbReference>
<comment type="caution">
    <text evidence="6">The sequence shown here is derived from an EMBL/GenBank/DDBJ whole genome shotgun (WGS) entry which is preliminary data.</text>
</comment>
<dbReference type="GO" id="GO:0006952">
    <property type="term" value="P:defense response"/>
    <property type="evidence" value="ECO:0007669"/>
    <property type="project" value="UniProtKB-KW"/>
</dbReference>
<evidence type="ECO:0000259" key="5">
    <source>
        <dbReference type="Pfam" id="PF18052"/>
    </source>
</evidence>
<feature type="domain" description="Disease resistance N-terminal" evidence="5">
    <location>
        <begin position="18"/>
        <end position="55"/>
    </location>
</feature>
<accession>A0A438H9Y0</accession>
<dbReference type="PANTHER" id="PTHR19338:SF66">
    <property type="entry name" value="NB-ARC DOMAIN-CONTAINING PROTEIN"/>
    <property type="match status" value="1"/>
</dbReference>
<dbReference type="Pfam" id="PF18052">
    <property type="entry name" value="Rx_N"/>
    <property type="match status" value="1"/>
</dbReference>
<evidence type="ECO:0000256" key="3">
    <source>
        <dbReference type="ARBA" id="ARBA00022821"/>
    </source>
</evidence>
<evidence type="ECO:0000259" key="4">
    <source>
        <dbReference type="Pfam" id="PF00931"/>
    </source>
</evidence>
<dbReference type="Gene3D" id="3.40.50.300">
    <property type="entry name" value="P-loop containing nucleotide triphosphate hydrolases"/>
    <property type="match status" value="1"/>
</dbReference>
<evidence type="ECO:0000313" key="7">
    <source>
        <dbReference type="Proteomes" id="UP000288805"/>
    </source>
</evidence>
<keyword evidence="1" id="KW-0677">Repeat</keyword>
<reference evidence="6 7" key="1">
    <citation type="journal article" date="2018" name="PLoS Genet.">
        <title>Population sequencing reveals clonal diversity and ancestral inbreeding in the grapevine cultivar Chardonnay.</title>
        <authorList>
            <person name="Roach M.J."/>
            <person name="Johnson D.L."/>
            <person name="Bohlmann J."/>
            <person name="van Vuuren H.J."/>
            <person name="Jones S.J."/>
            <person name="Pretorius I.S."/>
            <person name="Schmidt S.A."/>
            <person name="Borneman A.R."/>
        </authorList>
    </citation>
    <scope>NUCLEOTIDE SEQUENCE [LARGE SCALE GENOMIC DNA]</scope>
    <source>
        <strain evidence="7">cv. Chardonnay</strain>
        <tissue evidence="6">Leaf</tissue>
    </source>
</reference>
<dbReference type="InterPro" id="IPR041118">
    <property type="entry name" value="Rx_N"/>
</dbReference>
<dbReference type="InterPro" id="IPR002182">
    <property type="entry name" value="NB-ARC"/>
</dbReference>
<evidence type="ECO:0000256" key="1">
    <source>
        <dbReference type="ARBA" id="ARBA00022737"/>
    </source>
</evidence>
<keyword evidence="3" id="KW-0611">Plant defense</keyword>
<keyword evidence="2" id="KW-0547">Nucleotide-binding</keyword>
<evidence type="ECO:0000256" key="2">
    <source>
        <dbReference type="ARBA" id="ARBA00022741"/>
    </source>
</evidence>
<protein>
    <submittedName>
        <fullName evidence="6">Putative disease resistance protein</fullName>
    </submittedName>
</protein>
<dbReference type="FunFam" id="3.40.50.300:FF:001091">
    <property type="entry name" value="Probable disease resistance protein At1g61300"/>
    <property type="match status" value="1"/>
</dbReference>
<dbReference type="Gene3D" id="1.20.5.4130">
    <property type="match status" value="1"/>
</dbReference>